<organism evidence="4 5">
    <name type="scientific">Archangium minus</name>
    <dbReference type="NCBI Taxonomy" id="83450"/>
    <lineage>
        <taxon>Bacteria</taxon>
        <taxon>Pseudomonadati</taxon>
        <taxon>Myxococcota</taxon>
        <taxon>Myxococcia</taxon>
        <taxon>Myxococcales</taxon>
        <taxon>Cystobacterineae</taxon>
        <taxon>Archangiaceae</taxon>
        <taxon>Archangium</taxon>
    </lineage>
</organism>
<dbReference type="InterPro" id="IPR036291">
    <property type="entry name" value="NAD(P)-bd_dom_sf"/>
</dbReference>
<dbReference type="Gene3D" id="3.40.50.720">
    <property type="entry name" value="NAD(P)-binding Rossmann-like Domain"/>
    <property type="match status" value="1"/>
</dbReference>
<keyword evidence="2" id="KW-0560">Oxidoreductase</keyword>
<accession>A0ABY9X949</accession>
<keyword evidence="1" id="KW-0521">NADP</keyword>
<dbReference type="PANTHER" id="PTHR48106">
    <property type="entry name" value="QUINONE OXIDOREDUCTASE PIG3-RELATED"/>
    <property type="match status" value="1"/>
</dbReference>
<dbReference type="Gene3D" id="3.90.180.10">
    <property type="entry name" value="Medium-chain alcohol dehydrogenases, catalytic domain"/>
    <property type="match status" value="1"/>
</dbReference>
<evidence type="ECO:0000256" key="2">
    <source>
        <dbReference type="ARBA" id="ARBA00023002"/>
    </source>
</evidence>
<evidence type="ECO:0000259" key="3">
    <source>
        <dbReference type="SMART" id="SM00829"/>
    </source>
</evidence>
<protein>
    <submittedName>
        <fullName evidence="4">Zinc-binding dehydrogenase</fullName>
    </submittedName>
</protein>
<dbReference type="InterPro" id="IPR011032">
    <property type="entry name" value="GroES-like_sf"/>
</dbReference>
<evidence type="ECO:0000313" key="5">
    <source>
        <dbReference type="Proteomes" id="UP001611383"/>
    </source>
</evidence>
<feature type="domain" description="Enoyl reductase (ER)" evidence="3">
    <location>
        <begin position="16"/>
        <end position="339"/>
    </location>
</feature>
<dbReference type="SUPFAM" id="SSF51735">
    <property type="entry name" value="NAD(P)-binding Rossmann-fold domains"/>
    <property type="match status" value="1"/>
</dbReference>
<dbReference type="RefSeq" id="WP_395812204.1">
    <property type="nucleotide sequence ID" value="NZ_CP043494.1"/>
</dbReference>
<dbReference type="EMBL" id="CP043494">
    <property type="protein sequence ID" value="WNG51901.1"/>
    <property type="molecule type" value="Genomic_DNA"/>
</dbReference>
<dbReference type="InterPro" id="IPR013154">
    <property type="entry name" value="ADH-like_N"/>
</dbReference>
<name>A0ABY9X949_9BACT</name>
<sequence>MNRYIDGEVVIASKRGGPETLAVRPRRFDEPRAGLVRVAVEAAGVAYGDLLLREGLVPGAAFPVIPGYDAVGVVEALGADVTGVSVGDRVAVRTDGTGGYASHVEATPALMVPVPAALSGEVAVALVLNYTTAWQMLTRVAPVGAGGTVLVHGASGGVGGALAELARLRGLRVLGTASPSRLKRLEDRGVVPLDRSGDWAARARKLTPAGLDAVFDAEGGAVARRSLGLLGPGGHLVVYGASGSLRGGRRSLLGLVQMALTSPFLSALSLFIRGVGVSGYLSSSFVPARPAWFREDLTHLLELAARGEIAPAMGARLPLRDAPEAHRLLATGTAGKLVLLPGSAA</sequence>
<dbReference type="SMART" id="SM00829">
    <property type="entry name" value="PKS_ER"/>
    <property type="match status" value="1"/>
</dbReference>
<evidence type="ECO:0000256" key="1">
    <source>
        <dbReference type="ARBA" id="ARBA00022857"/>
    </source>
</evidence>
<proteinExistence type="predicted"/>
<dbReference type="Proteomes" id="UP001611383">
    <property type="component" value="Chromosome"/>
</dbReference>
<reference evidence="4 5" key="1">
    <citation type="submission" date="2019-08" db="EMBL/GenBank/DDBJ databases">
        <title>Archangium and Cystobacter genomes.</title>
        <authorList>
            <person name="Chen I.-C.K."/>
            <person name="Wielgoss S."/>
        </authorList>
    </citation>
    <scope>NUCLEOTIDE SEQUENCE [LARGE SCALE GENOMIC DNA]</scope>
    <source>
        <strain evidence="4 5">Cbm 6</strain>
    </source>
</reference>
<gene>
    <name evidence="4" type="ORF">F0U60_53175</name>
</gene>
<dbReference type="SUPFAM" id="SSF50129">
    <property type="entry name" value="GroES-like"/>
    <property type="match status" value="1"/>
</dbReference>
<evidence type="ECO:0000313" key="4">
    <source>
        <dbReference type="EMBL" id="WNG51901.1"/>
    </source>
</evidence>
<dbReference type="Pfam" id="PF13602">
    <property type="entry name" value="ADH_zinc_N_2"/>
    <property type="match status" value="1"/>
</dbReference>
<dbReference type="InterPro" id="IPR020843">
    <property type="entry name" value="ER"/>
</dbReference>
<dbReference type="Pfam" id="PF08240">
    <property type="entry name" value="ADH_N"/>
    <property type="match status" value="1"/>
</dbReference>
<keyword evidence="5" id="KW-1185">Reference proteome</keyword>